<accession>A0ABV6QC08</accession>
<protein>
    <submittedName>
        <fullName evidence="1">Contact-dependent growth inhibition system immunity protein</fullName>
    </submittedName>
</protein>
<reference evidence="1 2" key="1">
    <citation type="submission" date="2024-09" db="EMBL/GenBank/DDBJ databases">
        <authorList>
            <person name="Sun Q."/>
            <person name="Mori K."/>
        </authorList>
    </citation>
    <scope>NUCLEOTIDE SEQUENCE [LARGE SCALE GENOMIC DNA]</scope>
    <source>
        <strain evidence="1 2">NCAIM B.02481</strain>
    </source>
</reference>
<sequence>MKKSKIKSKTKFENNWLSKSLESLEKEFWGDIPKDEGYLVTTCHQLRKKQLKEFNTEDLRIMIGQNIGLRFLIPLALKALNKNILAEGHLYEGDLLKMVLTSDPEYWKIEIDNWTEMCNLFRSRITEIEKEATEYDTGRKILKAYKEFEKIN</sequence>
<name>A0ABV6QC08_9FLAO</name>
<organism evidence="1 2">
    <name type="scientific">Winogradskyella pulchriflava</name>
    <dbReference type="NCBI Taxonomy" id="1110688"/>
    <lineage>
        <taxon>Bacteria</taxon>
        <taxon>Pseudomonadati</taxon>
        <taxon>Bacteroidota</taxon>
        <taxon>Flavobacteriia</taxon>
        <taxon>Flavobacteriales</taxon>
        <taxon>Flavobacteriaceae</taxon>
        <taxon>Winogradskyella</taxon>
    </lineage>
</organism>
<dbReference type="Proteomes" id="UP001589832">
    <property type="component" value="Unassembled WGS sequence"/>
</dbReference>
<dbReference type="EMBL" id="JBHLTQ010000005">
    <property type="protein sequence ID" value="MFC0604786.1"/>
    <property type="molecule type" value="Genomic_DNA"/>
</dbReference>
<evidence type="ECO:0000313" key="1">
    <source>
        <dbReference type="EMBL" id="MFC0604786.1"/>
    </source>
</evidence>
<dbReference type="RefSeq" id="WP_386063022.1">
    <property type="nucleotide sequence ID" value="NZ_JBHLTQ010000005.1"/>
</dbReference>
<keyword evidence="2" id="KW-1185">Reference proteome</keyword>
<evidence type="ECO:0000313" key="2">
    <source>
        <dbReference type="Proteomes" id="UP001589832"/>
    </source>
</evidence>
<proteinExistence type="predicted"/>
<comment type="caution">
    <text evidence="1">The sequence shown here is derived from an EMBL/GenBank/DDBJ whole genome shotgun (WGS) entry which is preliminary data.</text>
</comment>
<gene>
    <name evidence="1" type="ORF">ACFFGA_09505</name>
</gene>
<dbReference type="Pfam" id="PF18616">
    <property type="entry name" value="CdiI_3"/>
    <property type="match status" value="1"/>
</dbReference>
<dbReference type="CDD" id="cd20691">
    <property type="entry name" value="CdiI_EC536-like"/>
    <property type="match status" value="1"/>
</dbReference>
<dbReference type="InterPro" id="IPR040547">
    <property type="entry name" value="CdiI"/>
</dbReference>